<evidence type="ECO:0000256" key="1">
    <source>
        <dbReference type="SAM" id="MobiDB-lite"/>
    </source>
</evidence>
<evidence type="ECO:0000313" key="3">
    <source>
        <dbReference type="Proteomes" id="UP001156905"/>
    </source>
</evidence>
<dbReference type="RefSeq" id="WP_284267021.1">
    <property type="nucleotide sequence ID" value="NZ_BSOW01000010.1"/>
</dbReference>
<feature type="region of interest" description="Disordered" evidence="1">
    <location>
        <begin position="140"/>
        <end position="166"/>
    </location>
</feature>
<proteinExistence type="predicted"/>
<gene>
    <name evidence="2" type="ORF">GCM10007857_32290</name>
</gene>
<organism evidence="2 3">
    <name type="scientific">Bradyrhizobium iriomotense</name>
    <dbReference type="NCBI Taxonomy" id="441950"/>
    <lineage>
        <taxon>Bacteria</taxon>
        <taxon>Pseudomonadati</taxon>
        <taxon>Pseudomonadota</taxon>
        <taxon>Alphaproteobacteria</taxon>
        <taxon>Hyphomicrobiales</taxon>
        <taxon>Nitrobacteraceae</taxon>
        <taxon>Bradyrhizobium</taxon>
    </lineage>
</organism>
<dbReference type="EMBL" id="BSOW01000010">
    <property type="protein sequence ID" value="GLR86518.1"/>
    <property type="molecule type" value="Genomic_DNA"/>
</dbReference>
<evidence type="ECO:0000313" key="2">
    <source>
        <dbReference type="EMBL" id="GLR86518.1"/>
    </source>
</evidence>
<sequence length="166" mass="18906">MKVLTLGKAKVLTIGKRLVPLEQVACVEPFDPAANPEFKPEKEFKSRLILLNRDIVLTVQSPQEFATEHGFHLFTEDNVAVNQAIVFRVEMFEPTEDFNPTKPYKTRLKWRDLAGNERSKLLLTTPEAVIQDLLKSKVETRANPTTKARRPARGRSGSRRMEGFQS</sequence>
<accession>A0ABQ6AWJ5</accession>
<reference evidence="3" key="1">
    <citation type="journal article" date="2019" name="Int. J. Syst. Evol. Microbiol.">
        <title>The Global Catalogue of Microorganisms (GCM) 10K type strain sequencing project: providing services to taxonomists for standard genome sequencing and annotation.</title>
        <authorList>
            <consortium name="The Broad Institute Genomics Platform"/>
            <consortium name="The Broad Institute Genome Sequencing Center for Infectious Disease"/>
            <person name="Wu L."/>
            <person name="Ma J."/>
        </authorList>
    </citation>
    <scope>NUCLEOTIDE SEQUENCE [LARGE SCALE GENOMIC DNA]</scope>
    <source>
        <strain evidence="3">NBRC 102520</strain>
    </source>
</reference>
<keyword evidence="3" id="KW-1185">Reference proteome</keyword>
<comment type="caution">
    <text evidence="2">The sequence shown here is derived from an EMBL/GenBank/DDBJ whole genome shotgun (WGS) entry which is preliminary data.</text>
</comment>
<protein>
    <submittedName>
        <fullName evidence="2">Uncharacterized protein</fullName>
    </submittedName>
</protein>
<feature type="compositionally biased region" description="Basic residues" evidence="1">
    <location>
        <begin position="147"/>
        <end position="158"/>
    </location>
</feature>
<name>A0ABQ6AWJ5_9BRAD</name>
<dbReference type="Proteomes" id="UP001156905">
    <property type="component" value="Unassembled WGS sequence"/>
</dbReference>